<dbReference type="EMBL" id="JACHGW010000003">
    <property type="protein sequence ID" value="MBB6052053.1"/>
    <property type="molecule type" value="Genomic_DNA"/>
</dbReference>
<keyword evidence="1" id="KW-0732">Signal</keyword>
<evidence type="ECO:0000259" key="2">
    <source>
        <dbReference type="Pfam" id="PF04773"/>
    </source>
</evidence>
<dbReference type="Gene3D" id="2.60.120.1440">
    <property type="match status" value="1"/>
</dbReference>
<organism evidence="3 4">
    <name type="scientific">Armatimonas rosea</name>
    <dbReference type="NCBI Taxonomy" id="685828"/>
    <lineage>
        <taxon>Bacteria</taxon>
        <taxon>Bacillati</taxon>
        <taxon>Armatimonadota</taxon>
        <taxon>Armatimonadia</taxon>
        <taxon>Armatimonadales</taxon>
        <taxon>Armatimonadaceae</taxon>
        <taxon>Armatimonas</taxon>
    </lineage>
</organism>
<keyword evidence="4" id="KW-1185">Reference proteome</keyword>
<feature type="signal peptide" evidence="1">
    <location>
        <begin position="1"/>
        <end position="19"/>
    </location>
</feature>
<proteinExistence type="predicted"/>
<dbReference type="InterPro" id="IPR006860">
    <property type="entry name" value="FecR"/>
</dbReference>
<dbReference type="AlphaFoldDB" id="A0A7W9W7U4"/>
<dbReference type="Pfam" id="PF04773">
    <property type="entry name" value="FecR"/>
    <property type="match status" value="1"/>
</dbReference>
<evidence type="ECO:0000313" key="4">
    <source>
        <dbReference type="Proteomes" id="UP000520814"/>
    </source>
</evidence>
<feature type="domain" description="FecR protein" evidence="2">
    <location>
        <begin position="67"/>
        <end position="150"/>
    </location>
</feature>
<comment type="caution">
    <text evidence="3">The sequence shown here is derived from an EMBL/GenBank/DDBJ whole genome shotgun (WGS) entry which is preliminary data.</text>
</comment>
<dbReference type="Proteomes" id="UP000520814">
    <property type="component" value="Unassembled WGS sequence"/>
</dbReference>
<sequence>MTRPVIVSLLALSALAASASAQGTTVGTLSIVRQVEVTRTRATPEIRANVSREIASQGESVFAEQLIHTLKRSMAEVALKNGTVLRLKDRSEVIVRADSFFVTEGTAWVRTGKNSVRVDTPSGTITATNATFEVIVKPGGVRVYCYDGSLKLSRESRTVPVKAGELSGLNVSGNVVAVETVEEIPGDQRTSDLGGPRDAWWVTVERERGLLTLPGSSAGMAIRSSALTEAIQASLNLPPRPGEIINNPADKARLLSIAQASVVPAIERTLASDTSLTLSGYRQKFGAEDLTSQYTLSGSDLSFLRTNGIASVGNLFDALNASGASFGLDLRSRPTSRSVYRPSAWQGASNVRTPFFDGAKRSNSLFFLGVAAAALLDGKSKTTDILGDAEAFGFTSDPQGIGGRGRLFGSLGKTHFQFEGNVLRLLSGSNPTSYDALSVASLDRDMGNGLTAFVGRRRFYSGPALLALNRSQLLGERYSAFGGTLNRNGVRAEAAWLYDSNPDVRGAQTGFLASAVRQVGGGTVGGQFLRVGSLSSGTGYSVSGSLPLAKGMDQIDGYAELGVAPDKAGIATVGLYFPWLYQANDLDIYLEYSSHQDLGSSTTLTASRELSGGGSLRAFVGNGRRTFLQTGNFYGGVGLSYPLTKR</sequence>
<evidence type="ECO:0000313" key="3">
    <source>
        <dbReference type="EMBL" id="MBB6052053.1"/>
    </source>
</evidence>
<reference evidence="3 4" key="1">
    <citation type="submission" date="2020-08" db="EMBL/GenBank/DDBJ databases">
        <title>Genomic Encyclopedia of Type Strains, Phase IV (KMG-IV): sequencing the most valuable type-strain genomes for metagenomic binning, comparative biology and taxonomic classification.</title>
        <authorList>
            <person name="Goeker M."/>
        </authorList>
    </citation>
    <scope>NUCLEOTIDE SEQUENCE [LARGE SCALE GENOMIC DNA]</scope>
    <source>
        <strain evidence="3 4">DSM 23562</strain>
    </source>
</reference>
<accession>A0A7W9W7U4</accession>
<evidence type="ECO:0000256" key="1">
    <source>
        <dbReference type="SAM" id="SignalP"/>
    </source>
</evidence>
<dbReference type="RefSeq" id="WP_184200258.1">
    <property type="nucleotide sequence ID" value="NZ_JACHGW010000003.1"/>
</dbReference>
<feature type="chain" id="PRO_5030560479" description="FecR protein domain-containing protein" evidence="1">
    <location>
        <begin position="20"/>
        <end position="646"/>
    </location>
</feature>
<name>A0A7W9W7U4_ARMRO</name>
<protein>
    <recommendedName>
        <fullName evidence="2">FecR protein domain-containing protein</fullName>
    </recommendedName>
</protein>
<gene>
    <name evidence="3" type="ORF">HNQ39_003863</name>
</gene>